<sequence>MKNLTSVGLLSSFLLGGCGSLERDMDEARKNTKEIGLLMQSVQKSTATFQKQRDALAVATKVQRDNLESVAMQQESDAYRAAATWNVAGQADRKHSFDALREESSNLLSRIEAKRAREVAQEAEVRATKSAVSFQSAKLNETAIALVELGEARSAKDKAGFYFAYMTEVRKLIEKDSEAAAQKQADSAKTLNETVKDKK</sequence>
<evidence type="ECO:0000313" key="2">
    <source>
        <dbReference type="Proteomes" id="UP000662821"/>
    </source>
</evidence>
<evidence type="ECO:0008006" key="3">
    <source>
        <dbReference type="Google" id="ProtNLM"/>
    </source>
</evidence>
<organism evidence="1 2">
    <name type="scientific">Janthinobacterium lividum</name>
    <dbReference type="NCBI Taxonomy" id="29581"/>
    <lineage>
        <taxon>Bacteria</taxon>
        <taxon>Pseudomonadati</taxon>
        <taxon>Pseudomonadota</taxon>
        <taxon>Betaproteobacteria</taxon>
        <taxon>Burkholderiales</taxon>
        <taxon>Oxalobacteraceae</taxon>
        <taxon>Janthinobacterium</taxon>
    </lineage>
</organism>
<dbReference type="PROSITE" id="PS51257">
    <property type="entry name" value="PROKAR_LIPOPROTEIN"/>
    <property type="match status" value="1"/>
</dbReference>
<proteinExistence type="predicted"/>
<name>A0AAJ4MU34_9BURK</name>
<evidence type="ECO:0000313" key="1">
    <source>
        <dbReference type="EMBL" id="QSX97239.1"/>
    </source>
</evidence>
<dbReference type="Proteomes" id="UP000662821">
    <property type="component" value="Chromosome"/>
</dbReference>
<dbReference type="AlphaFoldDB" id="A0AAJ4MU34"/>
<dbReference type="EMBL" id="CP071520">
    <property type="protein sequence ID" value="QSX97239.1"/>
    <property type="molecule type" value="Genomic_DNA"/>
</dbReference>
<reference evidence="1 2" key="1">
    <citation type="submission" date="2021-03" db="EMBL/GenBank/DDBJ databases">
        <title>Draft genome sequence of Janthinobacterium sp. strain PLB02 isolated from infected primmorphs (Lubomirskia baicalensis).</title>
        <authorList>
            <person name="Chernogor L.I."/>
            <person name="Belikov S.I."/>
            <person name="Petrushin I.S."/>
        </authorList>
    </citation>
    <scope>NUCLEOTIDE SEQUENCE [LARGE SCALE GENOMIC DNA]</scope>
    <source>
        <strain evidence="1 2">PLB02</strain>
    </source>
</reference>
<protein>
    <recommendedName>
        <fullName evidence="3">Lipoprotein</fullName>
    </recommendedName>
</protein>
<gene>
    <name evidence="1" type="ORF">J3P46_04600</name>
</gene>
<dbReference type="RefSeq" id="WP_151092572.1">
    <property type="nucleotide sequence ID" value="NZ_CP071520.1"/>
</dbReference>
<accession>A0AAJ4MU34</accession>